<proteinExistence type="predicted"/>
<dbReference type="Proteomes" id="UP001559025">
    <property type="component" value="Unassembled WGS sequence"/>
</dbReference>
<keyword evidence="2" id="KW-0378">Hydrolase</keyword>
<dbReference type="InterPro" id="IPR029058">
    <property type="entry name" value="AB_hydrolase_fold"/>
</dbReference>
<evidence type="ECO:0000259" key="1">
    <source>
        <dbReference type="Pfam" id="PF12697"/>
    </source>
</evidence>
<comment type="caution">
    <text evidence="2">The sequence shown here is derived from an EMBL/GenBank/DDBJ whole genome shotgun (WGS) entry which is preliminary data.</text>
</comment>
<dbReference type="RefSeq" id="WP_368803259.1">
    <property type="nucleotide sequence ID" value="NZ_JAZHFV010000003.1"/>
</dbReference>
<dbReference type="Pfam" id="PF12697">
    <property type="entry name" value="Abhydrolase_6"/>
    <property type="match status" value="1"/>
</dbReference>
<accession>A0ABV3WU73</accession>
<dbReference type="GO" id="GO:0016787">
    <property type="term" value="F:hydrolase activity"/>
    <property type="evidence" value="ECO:0007669"/>
    <property type="project" value="UniProtKB-KW"/>
</dbReference>
<keyword evidence="3" id="KW-1185">Reference proteome</keyword>
<sequence length="324" mass="34874">MVRMIFLIAAVALVALILLFLTGPRVSTDTTITFDETAIGDDPVAWLAAREADVPNLRAELAKEIVWADPVSKARTPLAIVYVHGFSASKAELRPVPDRVAAEIGANVFYTRLAGHGRDGPAMAEASLNDWINDYAEAMAIGPAIGDRVVVIATSTGAALATWAATQPELSRDVAGYVLVSPNYGVQAAGAWLLTMPWGRQIAEMVVGPERGFEPVNEEHARYWTTRYPTAATLPMAALTKLARQSVVERAHAPALFIFSDADAIVRPELTRDIAARWGKPHETMIVESSDDPSNHVIAGDAISPSTTTLVAGRISEWISALRR</sequence>
<dbReference type="Gene3D" id="3.40.50.1820">
    <property type="entry name" value="alpha/beta hydrolase"/>
    <property type="match status" value="1"/>
</dbReference>
<dbReference type="SUPFAM" id="SSF53474">
    <property type="entry name" value="alpha/beta-Hydrolases"/>
    <property type="match status" value="1"/>
</dbReference>
<reference evidence="2 3" key="1">
    <citation type="submission" date="2024-01" db="EMBL/GenBank/DDBJ databases">
        <title>New evidence supports the origin of RcGTA from prophage.</title>
        <authorList>
            <person name="Xu Y."/>
            <person name="Liu B."/>
            <person name="Chen F."/>
        </authorList>
    </citation>
    <scope>NUCLEOTIDE SEQUENCE [LARGE SCALE GENOMIC DNA]</scope>
    <source>
        <strain evidence="2 3">CBW1107-2</strain>
    </source>
</reference>
<feature type="domain" description="AB hydrolase-1" evidence="1">
    <location>
        <begin position="80"/>
        <end position="281"/>
    </location>
</feature>
<name>A0ABV3WU73_9HYPH</name>
<evidence type="ECO:0000313" key="2">
    <source>
        <dbReference type="EMBL" id="MEX4008232.1"/>
    </source>
</evidence>
<dbReference type="InterPro" id="IPR000073">
    <property type="entry name" value="AB_hydrolase_1"/>
</dbReference>
<dbReference type="EMBL" id="JAZHFV010000003">
    <property type="protein sequence ID" value="MEX4008232.1"/>
    <property type="molecule type" value="Genomic_DNA"/>
</dbReference>
<gene>
    <name evidence="2" type="ORF">V1479_13030</name>
</gene>
<evidence type="ECO:0000313" key="3">
    <source>
        <dbReference type="Proteomes" id="UP001559025"/>
    </source>
</evidence>
<organism evidence="2 3">
    <name type="scientific">Neoaquamicrobium sediminum</name>
    <dbReference type="NCBI Taxonomy" id="1849104"/>
    <lineage>
        <taxon>Bacteria</taxon>
        <taxon>Pseudomonadati</taxon>
        <taxon>Pseudomonadota</taxon>
        <taxon>Alphaproteobacteria</taxon>
        <taxon>Hyphomicrobiales</taxon>
        <taxon>Phyllobacteriaceae</taxon>
        <taxon>Neoaquamicrobium</taxon>
    </lineage>
</organism>
<protein>
    <submittedName>
        <fullName evidence="2">Alpha/beta fold hydrolase</fullName>
    </submittedName>
</protein>